<dbReference type="AlphaFoldDB" id="A0A0G1H714"/>
<protein>
    <submittedName>
        <fullName evidence="1">Uncharacterized protein</fullName>
    </submittedName>
</protein>
<evidence type="ECO:0000313" key="1">
    <source>
        <dbReference type="EMBL" id="KKT43156.1"/>
    </source>
</evidence>
<comment type="caution">
    <text evidence="1">The sequence shown here is derived from an EMBL/GenBank/DDBJ whole genome shotgun (WGS) entry which is preliminary data.</text>
</comment>
<gene>
    <name evidence="1" type="ORF">UW32_C0002G0017</name>
</gene>
<organism evidence="1 2">
    <name type="scientific">Candidatus Wolfebacteria bacterium GW2011_GWE2_44_13</name>
    <dbReference type="NCBI Taxonomy" id="1619017"/>
    <lineage>
        <taxon>Bacteria</taxon>
        <taxon>Candidatus Wolfeibacteriota</taxon>
    </lineage>
</organism>
<reference evidence="1 2" key="1">
    <citation type="journal article" date="2015" name="Nature">
        <title>rRNA introns, odd ribosomes, and small enigmatic genomes across a large radiation of phyla.</title>
        <authorList>
            <person name="Brown C.T."/>
            <person name="Hug L.A."/>
            <person name="Thomas B.C."/>
            <person name="Sharon I."/>
            <person name="Castelle C.J."/>
            <person name="Singh A."/>
            <person name="Wilkins M.J."/>
            <person name="Williams K.H."/>
            <person name="Banfield J.F."/>
        </authorList>
    </citation>
    <scope>NUCLEOTIDE SEQUENCE [LARGE SCALE GENOMIC DNA]</scope>
</reference>
<name>A0A0G1H714_9BACT</name>
<accession>A0A0G1H714</accession>
<dbReference type="EMBL" id="LCHW01000002">
    <property type="protein sequence ID" value="KKT43156.1"/>
    <property type="molecule type" value="Genomic_DNA"/>
</dbReference>
<sequence>MLKNEQRTRGGKLICTCCNGAVEAVEARRVIDGHELHKNCGEKFSLLESVRLDLQPVISTLPENFFSRGAVLLTLSKAYTVSQFKLALFIFCEHLAEGRQWLGSQFQTIVSKVRCIIEQSAMRNALLPAIAPVMVA</sequence>
<proteinExistence type="predicted"/>
<evidence type="ECO:0000313" key="2">
    <source>
        <dbReference type="Proteomes" id="UP000034051"/>
    </source>
</evidence>
<dbReference type="Proteomes" id="UP000034051">
    <property type="component" value="Unassembled WGS sequence"/>
</dbReference>